<reference evidence="1 2" key="1">
    <citation type="submission" date="2014-08" db="EMBL/GenBank/DDBJ databases">
        <authorList>
            <person name="den Bakker H.C."/>
        </authorList>
    </citation>
    <scope>NUCLEOTIDE SEQUENCE [LARGE SCALE GENOMIC DNA]</scope>
    <source>
        <strain evidence="1 2">DSM 18334</strain>
    </source>
</reference>
<dbReference type="Proteomes" id="UP000029734">
    <property type="component" value="Unassembled WGS sequence"/>
</dbReference>
<reference evidence="1 2" key="2">
    <citation type="submission" date="2014-10" db="EMBL/GenBank/DDBJ databases">
        <title>Comparative genomics of the Paenibacillus odorifer group.</title>
        <authorList>
            <person name="Tsai Y.-C."/>
            <person name="Martin N."/>
            <person name="Korlach J."/>
            <person name="Wiedmann M."/>
        </authorList>
    </citation>
    <scope>NUCLEOTIDE SEQUENCE [LARGE SCALE GENOMIC DNA]</scope>
    <source>
        <strain evidence="1 2">DSM 18334</strain>
    </source>
</reference>
<name>A0A098M9Y7_9BACL</name>
<proteinExistence type="predicted"/>
<accession>A0A098M9Y7</accession>
<keyword evidence="2" id="KW-1185">Reference proteome</keyword>
<dbReference type="EMBL" id="JQCR01000002">
    <property type="protein sequence ID" value="KGE18866.1"/>
    <property type="molecule type" value="Genomic_DNA"/>
</dbReference>
<comment type="caution">
    <text evidence="1">The sequence shown here is derived from an EMBL/GenBank/DDBJ whole genome shotgun (WGS) entry which is preliminary data.</text>
</comment>
<dbReference type="AlphaFoldDB" id="A0A098M9Y7"/>
<sequence>MLNYLENKYHKEFVVDTIEYTWNTSDYQLNLHLQSNEKIKFFAYLNSETGMMGDKVNWFTECWGEF</sequence>
<protein>
    <submittedName>
        <fullName evidence="1">Uncharacterized protein</fullName>
    </submittedName>
</protein>
<evidence type="ECO:0000313" key="2">
    <source>
        <dbReference type="Proteomes" id="UP000029734"/>
    </source>
</evidence>
<evidence type="ECO:0000313" key="1">
    <source>
        <dbReference type="EMBL" id="KGE18866.1"/>
    </source>
</evidence>
<gene>
    <name evidence="1" type="ORF">PWYN_05465</name>
</gene>
<organism evidence="1 2">
    <name type="scientific">Paenibacillus wynnii</name>
    <dbReference type="NCBI Taxonomy" id="268407"/>
    <lineage>
        <taxon>Bacteria</taxon>
        <taxon>Bacillati</taxon>
        <taxon>Bacillota</taxon>
        <taxon>Bacilli</taxon>
        <taxon>Bacillales</taxon>
        <taxon>Paenibacillaceae</taxon>
        <taxon>Paenibacillus</taxon>
    </lineage>
</organism>